<dbReference type="SUPFAM" id="SSF51971">
    <property type="entry name" value="Nucleotide-binding domain"/>
    <property type="match status" value="1"/>
</dbReference>
<accession>A0A1L3LPJ5</accession>
<dbReference type="STRING" id="194963.SAMCFNEI73_Ch2734"/>
<dbReference type="GO" id="GO:0043799">
    <property type="term" value="F:glycine oxidase activity"/>
    <property type="evidence" value="ECO:0007669"/>
    <property type="project" value="UniProtKB-EC"/>
</dbReference>
<keyword evidence="3" id="KW-1185">Reference proteome</keyword>
<dbReference type="AlphaFoldDB" id="A0A1L3LPJ5"/>
<reference evidence="2 3" key="1">
    <citation type="submission" date="2015-10" db="EMBL/GenBank/DDBJ databases">
        <title>Genomic differences between typical nodule nitrogen-fixing rhizobial strains and those coming from bean seeds.</title>
        <authorList>
            <person name="Peralta H."/>
            <person name="Aguilar-Vera A."/>
            <person name="Diaz R."/>
            <person name="Mora Y."/>
            <person name="Martinez-Batallar G."/>
            <person name="Salazar E."/>
            <person name="Vargas-Lagunas C."/>
            <person name="Encarnacion S."/>
            <person name="Girard L."/>
            <person name="Mora J."/>
        </authorList>
    </citation>
    <scope>NUCLEOTIDE SEQUENCE [LARGE SCALE GENOMIC DNA]</scope>
    <source>
        <strain evidence="2 3">CFNEI 73</strain>
    </source>
</reference>
<dbReference type="GO" id="GO:0005737">
    <property type="term" value="C:cytoplasm"/>
    <property type="evidence" value="ECO:0007669"/>
    <property type="project" value="TreeGrafter"/>
</dbReference>
<dbReference type="InterPro" id="IPR036188">
    <property type="entry name" value="FAD/NAD-bd_sf"/>
</dbReference>
<dbReference type="Pfam" id="PF01266">
    <property type="entry name" value="DAO"/>
    <property type="match status" value="1"/>
</dbReference>
<dbReference type="Gene3D" id="3.50.50.60">
    <property type="entry name" value="FAD/NAD(P)-binding domain"/>
    <property type="match status" value="1"/>
</dbReference>
<evidence type="ECO:0000313" key="3">
    <source>
        <dbReference type="Proteomes" id="UP000182306"/>
    </source>
</evidence>
<proteinExistence type="predicted"/>
<protein>
    <submittedName>
        <fullName evidence="2">Thiamine biosynthesis oxidoreductase ThiO</fullName>
        <ecNumber evidence="2">1.4.3.19</ecNumber>
    </submittedName>
</protein>
<dbReference type="PANTHER" id="PTHR13847:SF289">
    <property type="entry name" value="GLYCINE OXIDASE"/>
    <property type="match status" value="1"/>
</dbReference>
<keyword evidence="1 2" id="KW-0560">Oxidoreductase</keyword>
<dbReference type="Proteomes" id="UP000182306">
    <property type="component" value="Chromosome"/>
</dbReference>
<gene>
    <name evidence="2" type="primary">thiO</name>
    <name evidence="2" type="ORF">SAMCFNEI73_Ch2734</name>
</gene>
<dbReference type="Gene3D" id="3.30.9.10">
    <property type="entry name" value="D-Amino Acid Oxidase, subunit A, domain 2"/>
    <property type="match status" value="1"/>
</dbReference>
<evidence type="ECO:0000313" key="2">
    <source>
        <dbReference type="EMBL" id="APG92009.1"/>
    </source>
</evidence>
<dbReference type="InterPro" id="IPR006076">
    <property type="entry name" value="FAD-dep_OxRdtase"/>
</dbReference>
<dbReference type="OrthoDB" id="7818064at2"/>
<evidence type="ECO:0000256" key="1">
    <source>
        <dbReference type="ARBA" id="ARBA00023002"/>
    </source>
</evidence>
<dbReference type="SUPFAM" id="SSF54373">
    <property type="entry name" value="FAD-linked reductases, C-terminal domain"/>
    <property type="match status" value="1"/>
</dbReference>
<dbReference type="RefSeq" id="WP_037387504.1">
    <property type="nucleotide sequence ID" value="NZ_CP013107.1"/>
</dbReference>
<organism evidence="2 3">
    <name type="scientific">Sinorhizobium americanum</name>
    <dbReference type="NCBI Taxonomy" id="194963"/>
    <lineage>
        <taxon>Bacteria</taxon>
        <taxon>Pseudomonadati</taxon>
        <taxon>Pseudomonadota</taxon>
        <taxon>Alphaproteobacteria</taxon>
        <taxon>Hyphomicrobiales</taxon>
        <taxon>Rhizobiaceae</taxon>
        <taxon>Sinorhizobium/Ensifer group</taxon>
        <taxon>Sinorhizobium</taxon>
    </lineage>
</organism>
<dbReference type="EMBL" id="CP013107">
    <property type="protein sequence ID" value="APG92009.1"/>
    <property type="molecule type" value="Genomic_DNA"/>
</dbReference>
<dbReference type="KEGG" id="same:SAMCFNEI73_Ch2734"/>
<sequence length="376" mass="40292">MSEVLIVGGGIMGLWAALMAGRAGIETRLLERKAIGAGASGGLLGALMPHMPDRWNAKKQFQFDALVSLEGEIARLEAETGFSAGYRRSGRIMPLGREHLRNIARGHEQDAEQHWFAGNRRFHWHVSDAGTDGWPAADAAPFGLVHDTLAARVAPRKLLATLRAALSAFPHVQIEEGVDVSSIDPRRGRLSLLDGREVTFGHCVLAAGAASFPLIDRLAERPQATSGCAVKGQAALLRADVDPAAPIIFTDGLYIVPHETGHVAVGSTSENQFVEPFSTDAQLDALIERAAALAPLLRNAPVIERWAGLRPKAAGREPMVGRHPGCERLSVLTGGFKVSFGMAHILAGCVIDEFAGRRSVELPQSFRCETHIAALQ</sequence>
<name>A0A1L3LPJ5_9HYPH</name>
<dbReference type="EC" id="1.4.3.19" evidence="2"/>
<dbReference type="PANTHER" id="PTHR13847">
    <property type="entry name" value="SARCOSINE DEHYDROGENASE-RELATED"/>
    <property type="match status" value="1"/>
</dbReference>